<evidence type="ECO:0000313" key="3">
    <source>
        <dbReference type="Proteomes" id="UP001189429"/>
    </source>
</evidence>
<keyword evidence="3" id="KW-1185">Reference proteome</keyword>
<dbReference type="Proteomes" id="UP001189429">
    <property type="component" value="Unassembled WGS sequence"/>
</dbReference>
<name>A0ABN9WZW3_9DINO</name>
<feature type="compositionally biased region" description="Basic and acidic residues" evidence="1">
    <location>
        <begin position="102"/>
        <end position="111"/>
    </location>
</feature>
<sequence length="316" mass="34248">MAEGPAPAAADPPPGEAGPGSAPREAAEDGGSAGTDDWELQKVAYEEQVRDLAVRLAQEQAARAEDARKAARALRQARAELEAKVEEVRRRGEAEVAAANARAREAEDPRSPRPPGSASTRIGGRRAPPGGGPCRRGPGAGGGPGGRALGAVPRERAADAGRAGGERQRASAQEVELERRRKDSVAVDEMSRHIEAIERECEEQRAMQEANFSVKQARLDEWRAKQKRQNDEATQRNQTLLELEKSLHTRSLERTMGRIARHMAFGDGDVRGDETPTRQVLQRAVLDDVPWMPETPRTGRRHFGLVGEAVVDGPAR</sequence>
<proteinExistence type="predicted"/>
<gene>
    <name evidence="2" type="ORF">PCOR1329_LOCUS72114</name>
</gene>
<feature type="compositionally biased region" description="Basic and acidic residues" evidence="1">
    <location>
        <begin position="153"/>
        <end position="169"/>
    </location>
</feature>
<feature type="compositionally biased region" description="Gly residues" evidence="1">
    <location>
        <begin position="132"/>
        <end position="148"/>
    </location>
</feature>
<organism evidence="2 3">
    <name type="scientific">Prorocentrum cordatum</name>
    <dbReference type="NCBI Taxonomy" id="2364126"/>
    <lineage>
        <taxon>Eukaryota</taxon>
        <taxon>Sar</taxon>
        <taxon>Alveolata</taxon>
        <taxon>Dinophyceae</taxon>
        <taxon>Prorocentrales</taxon>
        <taxon>Prorocentraceae</taxon>
        <taxon>Prorocentrum</taxon>
    </lineage>
</organism>
<accession>A0ABN9WZW3</accession>
<feature type="region of interest" description="Disordered" evidence="1">
    <location>
        <begin position="60"/>
        <end position="188"/>
    </location>
</feature>
<evidence type="ECO:0008006" key="4">
    <source>
        <dbReference type="Google" id="ProtNLM"/>
    </source>
</evidence>
<evidence type="ECO:0000313" key="2">
    <source>
        <dbReference type="EMBL" id="CAK0892458.1"/>
    </source>
</evidence>
<reference evidence="2" key="1">
    <citation type="submission" date="2023-10" db="EMBL/GenBank/DDBJ databases">
        <authorList>
            <person name="Chen Y."/>
            <person name="Shah S."/>
            <person name="Dougan E. K."/>
            <person name="Thang M."/>
            <person name="Chan C."/>
        </authorList>
    </citation>
    <scope>NUCLEOTIDE SEQUENCE [LARGE SCALE GENOMIC DNA]</scope>
</reference>
<evidence type="ECO:0000256" key="1">
    <source>
        <dbReference type="SAM" id="MobiDB-lite"/>
    </source>
</evidence>
<dbReference type="EMBL" id="CAUYUJ010019615">
    <property type="protein sequence ID" value="CAK0892458.1"/>
    <property type="molecule type" value="Genomic_DNA"/>
</dbReference>
<comment type="caution">
    <text evidence="2">The sequence shown here is derived from an EMBL/GenBank/DDBJ whole genome shotgun (WGS) entry which is preliminary data.</text>
</comment>
<feature type="region of interest" description="Disordered" evidence="1">
    <location>
        <begin position="1"/>
        <end position="39"/>
    </location>
</feature>
<protein>
    <recommendedName>
        <fullName evidence="4">Cilia- and flagella-associated protein 157</fullName>
    </recommendedName>
</protein>
<feature type="compositionally biased region" description="Basic and acidic residues" evidence="1">
    <location>
        <begin position="176"/>
        <end position="188"/>
    </location>
</feature>
<feature type="compositionally biased region" description="Basic and acidic residues" evidence="1">
    <location>
        <begin position="77"/>
        <end position="94"/>
    </location>
</feature>